<organism evidence="2">
    <name type="scientific">marine sediment metagenome</name>
    <dbReference type="NCBI Taxonomy" id="412755"/>
    <lineage>
        <taxon>unclassified sequences</taxon>
        <taxon>metagenomes</taxon>
        <taxon>ecological metagenomes</taxon>
    </lineage>
</organism>
<gene>
    <name evidence="2" type="ORF">S12H4_29332</name>
</gene>
<protein>
    <recommendedName>
        <fullName evidence="1">4Fe-4S ferredoxin-type domain-containing protein</fullName>
    </recommendedName>
</protein>
<dbReference type="PROSITE" id="PS00198">
    <property type="entry name" value="4FE4S_FER_1"/>
    <property type="match status" value="1"/>
</dbReference>
<dbReference type="EMBL" id="BARW01016911">
    <property type="protein sequence ID" value="GAI96599.1"/>
    <property type="molecule type" value="Genomic_DNA"/>
</dbReference>
<feature type="domain" description="4Fe-4S ferredoxin-type" evidence="1">
    <location>
        <begin position="3"/>
        <end position="35"/>
    </location>
</feature>
<dbReference type="SUPFAM" id="SSF54862">
    <property type="entry name" value="4Fe-4S ferredoxins"/>
    <property type="match status" value="1"/>
</dbReference>
<dbReference type="InterPro" id="IPR017900">
    <property type="entry name" value="4Fe4S_Fe_S_CS"/>
</dbReference>
<reference evidence="2" key="1">
    <citation type="journal article" date="2014" name="Front. Microbiol.">
        <title>High frequency of phylogenetically diverse reductive dehalogenase-homologous genes in deep subseafloor sedimentary metagenomes.</title>
        <authorList>
            <person name="Kawai M."/>
            <person name="Futagami T."/>
            <person name="Toyoda A."/>
            <person name="Takaki Y."/>
            <person name="Nishi S."/>
            <person name="Hori S."/>
            <person name="Arai W."/>
            <person name="Tsubouchi T."/>
            <person name="Morono Y."/>
            <person name="Uchiyama I."/>
            <person name="Ito T."/>
            <person name="Fujiyama A."/>
            <person name="Inagaki F."/>
            <person name="Takami H."/>
        </authorList>
    </citation>
    <scope>NUCLEOTIDE SEQUENCE</scope>
    <source>
        <strain evidence="2">Expedition CK06-06</strain>
    </source>
</reference>
<comment type="caution">
    <text evidence="2">The sequence shown here is derived from an EMBL/GenBank/DDBJ whole genome shotgun (WGS) entry which is preliminary data.</text>
</comment>
<proteinExistence type="predicted"/>
<dbReference type="AlphaFoldDB" id="X1UW70"/>
<accession>X1UW70</accession>
<evidence type="ECO:0000313" key="2">
    <source>
        <dbReference type="EMBL" id="GAI96599.1"/>
    </source>
</evidence>
<feature type="domain" description="4Fe-4S ferredoxin-type" evidence="1">
    <location>
        <begin position="49"/>
        <end position="79"/>
    </location>
</feature>
<sequence>MLATITVNDEKCNDPLSCCKCLRVCPSHVLGLGTSVGPQKFQEIDTSHFILRGVRFDKCTGCMECVEVCPKNAIQVSFDGGMGK</sequence>
<dbReference type="InterPro" id="IPR017896">
    <property type="entry name" value="4Fe4S_Fe-S-bd"/>
</dbReference>
<name>X1UW70_9ZZZZ</name>
<dbReference type="Pfam" id="PF00037">
    <property type="entry name" value="Fer4"/>
    <property type="match status" value="1"/>
</dbReference>
<dbReference type="PROSITE" id="PS51379">
    <property type="entry name" value="4FE4S_FER_2"/>
    <property type="match status" value="2"/>
</dbReference>
<dbReference type="Gene3D" id="3.30.70.20">
    <property type="match status" value="1"/>
</dbReference>
<evidence type="ECO:0000259" key="1">
    <source>
        <dbReference type="PROSITE" id="PS51379"/>
    </source>
</evidence>